<comment type="caution">
    <text evidence="1">The sequence shown here is derived from an EMBL/GenBank/DDBJ whole genome shotgun (WGS) entry which is preliminary data.</text>
</comment>
<organism evidence="1 2">
    <name type="scientific">Cichlidogyrus casuarinus</name>
    <dbReference type="NCBI Taxonomy" id="1844966"/>
    <lineage>
        <taxon>Eukaryota</taxon>
        <taxon>Metazoa</taxon>
        <taxon>Spiralia</taxon>
        <taxon>Lophotrochozoa</taxon>
        <taxon>Platyhelminthes</taxon>
        <taxon>Monogenea</taxon>
        <taxon>Monopisthocotylea</taxon>
        <taxon>Dactylogyridea</taxon>
        <taxon>Ancyrocephalidae</taxon>
        <taxon>Cichlidogyrus</taxon>
    </lineage>
</organism>
<gene>
    <name evidence="1" type="ORF">Ciccas_013291</name>
</gene>
<dbReference type="AlphaFoldDB" id="A0ABD2PR21"/>
<evidence type="ECO:0000313" key="1">
    <source>
        <dbReference type="EMBL" id="KAL3308181.1"/>
    </source>
</evidence>
<keyword evidence="2" id="KW-1185">Reference proteome</keyword>
<dbReference type="EMBL" id="JBJKFK010005693">
    <property type="protein sequence ID" value="KAL3308181.1"/>
    <property type="molecule type" value="Genomic_DNA"/>
</dbReference>
<accession>A0ABD2PR21</accession>
<reference evidence="1 2" key="1">
    <citation type="submission" date="2024-11" db="EMBL/GenBank/DDBJ databases">
        <title>Adaptive evolution of stress response genes in parasites aligns with host niche diversity.</title>
        <authorList>
            <person name="Hahn C."/>
            <person name="Resl P."/>
        </authorList>
    </citation>
    <scope>NUCLEOTIDE SEQUENCE [LARGE SCALE GENOMIC DNA]</scope>
    <source>
        <strain evidence="1">EGGRZ-B1_66</strain>
        <tissue evidence="1">Body</tissue>
    </source>
</reference>
<name>A0ABD2PR21_9PLAT</name>
<sequence length="74" mass="8508">MARLKTILGYPADLPKRMLPTKRDIVLFYLFLRKPHLSHTQINSIVKEMIAPIQEVFNRAGIEPVPAKIIEGRI</sequence>
<feature type="non-terminal residue" evidence="1">
    <location>
        <position position="74"/>
    </location>
</feature>
<protein>
    <submittedName>
        <fullName evidence="1">Uncharacterized protein</fullName>
    </submittedName>
</protein>
<proteinExistence type="predicted"/>
<dbReference type="Proteomes" id="UP001626550">
    <property type="component" value="Unassembled WGS sequence"/>
</dbReference>
<evidence type="ECO:0000313" key="2">
    <source>
        <dbReference type="Proteomes" id="UP001626550"/>
    </source>
</evidence>